<reference evidence="3" key="1">
    <citation type="journal article" date="2002" name="Science">
        <title>The draft genome of Ciona intestinalis: insights into chordate and vertebrate origins.</title>
        <authorList>
            <person name="Dehal P."/>
            <person name="Satou Y."/>
            <person name="Campbell R.K."/>
            <person name="Chapman J."/>
            <person name="Degnan B."/>
            <person name="De Tomaso A."/>
            <person name="Davidson B."/>
            <person name="Di Gregorio A."/>
            <person name="Gelpke M."/>
            <person name="Goodstein D.M."/>
            <person name="Harafuji N."/>
            <person name="Hastings K.E."/>
            <person name="Ho I."/>
            <person name="Hotta K."/>
            <person name="Huang W."/>
            <person name="Kawashima T."/>
            <person name="Lemaire P."/>
            <person name="Martinez D."/>
            <person name="Meinertzhagen I.A."/>
            <person name="Necula S."/>
            <person name="Nonaka M."/>
            <person name="Putnam N."/>
            <person name="Rash S."/>
            <person name="Saiga H."/>
            <person name="Satake M."/>
            <person name="Terry A."/>
            <person name="Yamada L."/>
            <person name="Wang H.G."/>
            <person name="Awazu S."/>
            <person name="Azumi K."/>
            <person name="Boore J."/>
            <person name="Branno M."/>
            <person name="Chin-Bow S."/>
            <person name="DeSantis R."/>
            <person name="Doyle S."/>
            <person name="Francino P."/>
            <person name="Keys D.N."/>
            <person name="Haga S."/>
            <person name="Hayashi H."/>
            <person name="Hino K."/>
            <person name="Imai K.S."/>
            <person name="Inaba K."/>
            <person name="Kano S."/>
            <person name="Kobayashi K."/>
            <person name="Kobayashi M."/>
            <person name="Lee B.I."/>
            <person name="Makabe K.W."/>
            <person name="Manohar C."/>
            <person name="Matassi G."/>
            <person name="Medina M."/>
            <person name="Mochizuki Y."/>
            <person name="Mount S."/>
            <person name="Morishita T."/>
            <person name="Miura S."/>
            <person name="Nakayama A."/>
            <person name="Nishizaka S."/>
            <person name="Nomoto H."/>
            <person name="Ohta F."/>
            <person name="Oishi K."/>
            <person name="Rigoutsos I."/>
            <person name="Sano M."/>
            <person name="Sasaki A."/>
            <person name="Sasakura Y."/>
            <person name="Shoguchi E."/>
            <person name="Shin-i T."/>
            <person name="Spagnuolo A."/>
            <person name="Stainier D."/>
            <person name="Suzuki M.M."/>
            <person name="Tassy O."/>
            <person name="Takatori N."/>
            <person name="Tokuoka M."/>
            <person name="Yagi K."/>
            <person name="Yoshizaki F."/>
            <person name="Wada S."/>
            <person name="Zhang C."/>
            <person name="Hyatt P.D."/>
            <person name="Larimer F."/>
            <person name="Detter C."/>
            <person name="Doggett N."/>
            <person name="Glavina T."/>
            <person name="Hawkins T."/>
            <person name="Richardson P."/>
            <person name="Lucas S."/>
            <person name="Kohara Y."/>
            <person name="Levine M."/>
            <person name="Satoh N."/>
            <person name="Rokhsar D.S."/>
        </authorList>
    </citation>
    <scope>NUCLEOTIDE SEQUENCE [LARGE SCALE GENOMIC DNA]</scope>
</reference>
<name>F6SX89_CIOIN</name>
<reference evidence="2" key="2">
    <citation type="submission" date="2025-08" db="UniProtKB">
        <authorList>
            <consortium name="Ensembl"/>
        </authorList>
    </citation>
    <scope>IDENTIFICATION</scope>
</reference>
<evidence type="ECO:0000256" key="1">
    <source>
        <dbReference type="SAM" id="Coils"/>
    </source>
</evidence>
<dbReference type="STRING" id="7719.ENSCINP00000002629"/>
<keyword evidence="3" id="KW-1185">Reference proteome</keyword>
<dbReference type="Proteomes" id="UP000008144">
    <property type="component" value="Unassembled WGS sequence"/>
</dbReference>
<evidence type="ECO:0000313" key="2">
    <source>
        <dbReference type="Ensembl" id="ENSCINP00000002629.3"/>
    </source>
</evidence>
<protein>
    <submittedName>
        <fullName evidence="2">Uncharacterized protein</fullName>
    </submittedName>
</protein>
<organism evidence="2 3">
    <name type="scientific">Ciona intestinalis</name>
    <name type="common">Transparent sea squirt</name>
    <name type="synonym">Ascidia intestinalis</name>
    <dbReference type="NCBI Taxonomy" id="7719"/>
    <lineage>
        <taxon>Eukaryota</taxon>
        <taxon>Metazoa</taxon>
        <taxon>Chordata</taxon>
        <taxon>Tunicata</taxon>
        <taxon>Ascidiacea</taxon>
        <taxon>Phlebobranchia</taxon>
        <taxon>Cionidae</taxon>
        <taxon>Ciona</taxon>
    </lineage>
</organism>
<sequence length="382" mass="42763">MVGRLTERTMESIEMASTGDPADTPHLTSLISTFFDFLNFLPTTFHDPVMSLITNVLSRNSVCPACEDSPPRSKHHSQDCVYLQSRCFSPATLLSCITAACNIVTCADHATRILEASIQNYLNASCARSRDKDDVHCWWENIIGAFNKPVANMKDFIKSSLLHGNLLTLHVNSMSQHMIHGFYGNDDVINDESAHREKLCDSAIADSYLLSSWQPSEGDVSKLFVIWDHYLYVCDIIMKMVATQSQPGFTVHSVYDTVASILPTLDKMGVDKVKTGILGSIGISRQSQIPMEIRLSAKALSMYVKQWLARLDTTTESLEEAEKAFQALQQLPTTNKQYSPYTSTIEGICMMMSSGDSPSHRTFLFTLIKRFFPNKSHLKHII</sequence>
<dbReference type="AlphaFoldDB" id="F6SX89"/>
<dbReference type="HOGENOM" id="CLU_723515_0_0_1"/>
<dbReference type="PANTHER" id="PTHR31139:SF6">
    <property type="entry name" value="PROTEIN LIMB EXPRESSION 1 HOMOLOG"/>
    <property type="match status" value="1"/>
</dbReference>
<dbReference type="InParanoid" id="F6SX89"/>
<proteinExistence type="predicted"/>
<accession>F6SX89</accession>
<reference evidence="2" key="3">
    <citation type="submission" date="2025-09" db="UniProtKB">
        <authorList>
            <consortium name="Ensembl"/>
        </authorList>
    </citation>
    <scope>IDENTIFICATION</scope>
</reference>
<dbReference type="InterPro" id="IPR051436">
    <property type="entry name" value="Autophagy-related_EPG5"/>
</dbReference>
<dbReference type="Ensembl" id="ENSCINT00000002629.3">
    <property type="protein sequence ID" value="ENSCINP00000002629.3"/>
    <property type="gene ID" value="ENSCING00000001353.3"/>
</dbReference>
<keyword evidence="1" id="KW-0175">Coiled coil</keyword>
<feature type="coiled-coil region" evidence="1">
    <location>
        <begin position="304"/>
        <end position="331"/>
    </location>
</feature>
<dbReference type="PANTHER" id="PTHR31139">
    <property type="entry name" value="ECTOPIC P GRANULES PROTEIN 5 HOMOLOG"/>
    <property type="match status" value="1"/>
</dbReference>
<evidence type="ECO:0000313" key="3">
    <source>
        <dbReference type="Proteomes" id="UP000008144"/>
    </source>
</evidence>
<dbReference type="GeneTree" id="ENSGT00390000007354"/>